<gene>
    <name evidence="1" type="ORF">NM686_008460</name>
</gene>
<dbReference type="Pfam" id="PF13711">
    <property type="entry name" value="DUF4160"/>
    <property type="match status" value="1"/>
</dbReference>
<protein>
    <submittedName>
        <fullName evidence="1">DUF4160 domain-containing protein</fullName>
    </submittedName>
</protein>
<evidence type="ECO:0000313" key="2">
    <source>
        <dbReference type="Proteomes" id="UP001162780"/>
    </source>
</evidence>
<evidence type="ECO:0000313" key="1">
    <source>
        <dbReference type="EMBL" id="WAR46534.1"/>
    </source>
</evidence>
<dbReference type="RefSeq" id="WP_269022726.1">
    <property type="nucleotide sequence ID" value="NZ_CP113517.1"/>
</dbReference>
<organism evidence="1 2">
    <name type="scientific">Methylomonas rapida</name>
    <dbReference type="NCBI Taxonomy" id="2963939"/>
    <lineage>
        <taxon>Bacteria</taxon>
        <taxon>Pseudomonadati</taxon>
        <taxon>Pseudomonadota</taxon>
        <taxon>Gammaproteobacteria</taxon>
        <taxon>Methylococcales</taxon>
        <taxon>Methylococcaceae</taxon>
        <taxon>Methylomonas</taxon>
    </lineage>
</organism>
<sequence length="66" mass="7421">MKIAVYADHNPPHFHVITPDGESLIDLTTLAEIQAGAPRKPLAKALAWAIQHRAELETEWQRLNPE</sequence>
<dbReference type="InterPro" id="IPR025427">
    <property type="entry name" value="DUF4160"/>
</dbReference>
<keyword evidence="2" id="KW-1185">Reference proteome</keyword>
<proteinExistence type="predicted"/>
<dbReference type="EMBL" id="CP113517">
    <property type="protein sequence ID" value="WAR46534.1"/>
    <property type="molecule type" value="Genomic_DNA"/>
</dbReference>
<dbReference type="Proteomes" id="UP001162780">
    <property type="component" value="Chromosome"/>
</dbReference>
<accession>A0ABY7GQ11</accession>
<reference evidence="1" key="1">
    <citation type="submission" date="2022-11" db="EMBL/GenBank/DDBJ databases">
        <title>Methylomonas rapida sp. nov., Carotenoid-Producing Obligate Methanotrophs with High Growth Characteristics and Biotechnological Potential.</title>
        <authorList>
            <person name="Tikhonova E.N."/>
            <person name="Suleimanov R.Z."/>
            <person name="Miroshnikov K."/>
            <person name="Oshkin I.Y."/>
            <person name="Belova S.E."/>
            <person name="Danilova O.V."/>
            <person name="Ashikhmin A."/>
            <person name="Konopkin A."/>
            <person name="But S.Y."/>
            <person name="Khmelenina V.N."/>
            <person name="Kuznetsov N."/>
            <person name="Pimenov N.V."/>
            <person name="Dedysh S.N."/>
        </authorList>
    </citation>
    <scope>NUCLEOTIDE SEQUENCE</scope>
    <source>
        <strain evidence="1">MP1</strain>
    </source>
</reference>
<name>A0ABY7GQ11_9GAMM</name>